<keyword evidence="6" id="KW-1003">Cell membrane</keyword>
<protein>
    <recommendedName>
        <fullName evidence="5">Magnesium-transporting ATPase, P-type 1</fullName>
        <ecNumber evidence="4">7.2.2.14</ecNumber>
    </recommendedName>
    <alternativeName>
        <fullName evidence="16">Mg(2+) transport ATPase, P-type 1</fullName>
    </alternativeName>
</protein>
<dbReference type="InterPro" id="IPR008250">
    <property type="entry name" value="ATPase_P-typ_transduc_dom_A_sf"/>
</dbReference>
<comment type="caution">
    <text evidence="21">The sequence shown here is derived from an EMBL/GenBank/DDBJ whole genome shotgun (WGS) entry which is preliminary data.</text>
</comment>
<feature type="transmembrane region" description="Helical" evidence="19">
    <location>
        <begin position="74"/>
        <end position="96"/>
    </location>
</feature>
<dbReference type="Gene3D" id="2.70.150.10">
    <property type="entry name" value="Calcium-transporting ATPase, cytoplasmic transduction domain A"/>
    <property type="match status" value="1"/>
</dbReference>
<evidence type="ECO:0000256" key="18">
    <source>
        <dbReference type="SAM" id="MobiDB-lite"/>
    </source>
</evidence>
<evidence type="ECO:0000256" key="14">
    <source>
        <dbReference type="ARBA" id="ARBA00022989"/>
    </source>
</evidence>
<reference evidence="21" key="1">
    <citation type="submission" date="2020-10" db="EMBL/GenBank/DDBJ databases">
        <authorList>
            <person name="Gilroy R."/>
        </authorList>
    </citation>
    <scope>NUCLEOTIDE SEQUENCE</scope>
    <source>
        <strain evidence="21">CHK188-20938</strain>
    </source>
</reference>
<dbReference type="SUPFAM" id="SSF81660">
    <property type="entry name" value="Metal cation-transporting ATPase, ATP-binding domain N"/>
    <property type="match status" value="1"/>
</dbReference>
<dbReference type="InterPro" id="IPR006415">
    <property type="entry name" value="P-type_ATPase_IIIB"/>
</dbReference>
<keyword evidence="12" id="KW-0460">Magnesium</keyword>
<dbReference type="GO" id="GO:0005886">
    <property type="term" value="C:plasma membrane"/>
    <property type="evidence" value="ECO:0007669"/>
    <property type="project" value="UniProtKB-SubCell"/>
</dbReference>
<evidence type="ECO:0000256" key="5">
    <source>
        <dbReference type="ARBA" id="ARBA00013555"/>
    </source>
</evidence>
<evidence type="ECO:0000256" key="16">
    <source>
        <dbReference type="ARBA" id="ARBA00029806"/>
    </source>
</evidence>
<dbReference type="SFLD" id="SFLDS00003">
    <property type="entry name" value="Haloacid_Dehalogenase"/>
    <property type="match status" value="1"/>
</dbReference>
<dbReference type="SFLD" id="SFLDF00027">
    <property type="entry name" value="p-type_atpase"/>
    <property type="match status" value="1"/>
</dbReference>
<reference evidence="21" key="2">
    <citation type="journal article" date="2021" name="PeerJ">
        <title>Extensive microbial diversity within the chicken gut microbiome revealed by metagenomics and culture.</title>
        <authorList>
            <person name="Gilroy R."/>
            <person name="Ravi A."/>
            <person name="Getino M."/>
            <person name="Pursley I."/>
            <person name="Horton D.L."/>
            <person name="Alikhan N.F."/>
            <person name="Baker D."/>
            <person name="Gharbi K."/>
            <person name="Hall N."/>
            <person name="Watson M."/>
            <person name="Adriaenssens E.M."/>
            <person name="Foster-Nyarko E."/>
            <person name="Jarju S."/>
            <person name="Secka A."/>
            <person name="Antonio M."/>
            <person name="Oren A."/>
            <person name="Chaudhuri R.R."/>
            <person name="La Ragione R."/>
            <person name="Hildebrand F."/>
            <person name="Pallen M.J."/>
        </authorList>
    </citation>
    <scope>NUCLEOTIDE SEQUENCE</scope>
    <source>
        <strain evidence="21">CHK188-20938</strain>
    </source>
</reference>
<dbReference type="EC" id="7.2.2.14" evidence="4"/>
<dbReference type="InterPro" id="IPR036412">
    <property type="entry name" value="HAD-like_sf"/>
</dbReference>
<sequence>MRRDLLRNHTCRREGADSREDRRRLAASCSAETVCQVLHTSIRGLTEEQAECSRDEFGKNEITKGKRDPLWKRLAGAFLNPFTVVLLILAAVSLVTDVILADPGEKNPVTAVIIGALVLFSGILRFVQETRSGNAAASLGKMIRTTACVERQGRGAEEIPLEEIVVGDVVHLSAGDMIPADVRILQARDLFVSQSALTGESEPVEKTAEPPENAGNGPDNPVLAFMGSNVVSGSAKAAVTAVGDETMLGELAGRLNVRPEKTTFEKGVNAVSWVLIRFMLVMVPVVLVLNGLTDGDWMSAVLFAISVAVGLTPEMLPMIVTTCLAKGAVAMAKEKVIIKNLNAIQDLGSADILCTDKTGTLTLDQVVLEYHLDLYGREDRRVLGYAFLNSFYQTGLKNLMDIAVLARAREEKLEEVEKLYTKVDEIPFDFERRRMSVVVQGEDGQTLLITKGAVEEMMRISTRVEFEGRSEPLTEEKKQMVLARADQLNQEGMRVLGLAIRKNPSPAGIFSAEDEREMTLIGYLAFLDPPKESTAEAVRALQQAGVEIKVLTGDNEKVTACVCRKVGIPAGRILLGEQVGGMSDAELAEACETTHVFAKLSPSEKARVVTALKGNGHSVAYMGDGINDAPAMKAADVGISVDSAVDIAKESADVVLLEKDLRVLGEGIREGRKTYANMLKYMKMTASSNFGNMFSVLAASAFLPFLPMASMQLILLNMVYDISCTAIPWDQVDPEFLEKPRKWDASSIGKFMVRIGPVSSVFDIVTYLLLYFIICPAVCGGAFHTLDGPVRALFTALFQTGWFVESMWSQTLVIHLIRTTRIPFLQSRAAAPVTLLTGLGIAALTALPFTPAAGALGLTALPAVYFAWLAVILAGYMVLMTAAKAAYIRKYGELL</sequence>
<dbReference type="Gene3D" id="1.20.1110.10">
    <property type="entry name" value="Calcium-transporting ATPase, transmembrane domain"/>
    <property type="match status" value="1"/>
</dbReference>
<evidence type="ECO:0000256" key="1">
    <source>
        <dbReference type="ARBA" id="ARBA00003954"/>
    </source>
</evidence>
<evidence type="ECO:0000256" key="13">
    <source>
        <dbReference type="ARBA" id="ARBA00022967"/>
    </source>
</evidence>
<evidence type="ECO:0000256" key="15">
    <source>
        <dbReference type="ARBA" id="ARBA00023136"/>
    </source>
</evidence>
<evidence type="ECO:0000256" key="9">
    <source>
        <dbReference type="ARBA" id="ARBA00022692"/>
    </source>
</evidence>
<dbReference type="InterPro" id="IPR018303">
    <property type="entry name" value="ATPase_P-typ_P_site"/>
</dbReference>
<feature type="transmembrane region" description="Helical" evidence="19">
    <location>
        <begin position="108"/>
        <end position="127"/>
    </location>
</feature>
<keyword evidence="15 19" id="KW-0472">Membrane</keyword>
<feature type="transmembrane region" description="Helical" evidence="19">
    <location>
        <begin position="829"/>
        <end position="849"/>
    </location>
</feature>
<evidence type="ECO:0000256" key="19">
    <source>
        <dbReference type="SAM" id="Phobius"/>
    </source>
</evidence>
<keyword evidence="9 19" id="KW-0812">Transmembrane</keyword>
<dbReference type="Pfam" id="PF00689">
    <property type="entry name" value="Cation_ATPase_C"/>
    <property type="match status" value="1"/>
</dbReference>
<dbReference type="InterPro" id="IPR001757">
    <property type="entry name" value="P_typ_ATPase"/>
</dbReference>
<evidence type="ECO:0000256" key="8">
    <source>
        <dbReference type="ARBA" id="ARBA00022553"/>
    </source>
</evidence>
<keyword evidence="13" id="KW-1278">Translocase</keyword>
<evidence type="ECO:0000256" key="10">
    <source>
        <dbReference type="ARBA" id="ARBA00022741"/>
    </source>
</evidence>
<dbReference type="InterPro" id="IPR023299">
    <property type="entry name" value="ATPase_P-typ_cyto_dom_N"/>
</dbReference>
<dbReference type="Proteomes" id="UP000824169">
    <property type="component" value="Unassembled WGS sequence"/>
</dbReference>
<evidence type="ECO:0000259" key="20">
    <source>
        <dbReference type="SMART" id="SM00831"/>
    </source>
</evidence>
<dbReference type="SUPFAM" id="SSF81665">
    <property type="entry name" value="Calcium ATPase, transmembrane domain M"/>
    <property type="match status" value="1"/>
</dbReference>
<evidence type="ECO:0000256" key="12">
    <source>
        <dbReference type="ARBA" id="ARBA00022842"/>
    </source>
</evidence>
<evidence type="ECO:0000256" key="4">
    <source>
        <dbReference type="ARBA" id="ARBA00012786"/>
    </source>
</evidence>
<dbReference type="SUPFAM" id="SSF81653">
    <property type="entry name" value="Calcium ATPase, transduction domain A"/>
    <property type="match status" value="1"/>
</dbReference>
<dbReference type="InterPro" id="IPR044492">
    <property type="entry name" value="P_typ_ATPase_HD_dom"/>
</dbReference>
<keyword evidence="10" id="KW-0547">Nucleotide-binding</keyword>
<keyword evidence="11" id="KW-0067">ATP-binding</keyword>
<comment type="function">
    <text evidence="1">Mediates magnesium influx to the cytosol.</text>
</comment>
<dbReference type="SMART" id="SM00831">
    <property type="entry name" value="Cation_ATPase_N"/>
    <property type="match status" value="1"/>
</dbReference>
<evidence type="ECO:0000256" key="3">
    <source>
        <dbReference type="ARBA" id="ARBA00008746"/>
    </source>
</evidence>
<dbReference type="Pfam" id="PF00690">
    <property type="entry name" value="Cation_ATPase_N"/>
    <property type="match status" value="1"/>
</dbReference>
<dbReference type="InterPro" id="IPR004014">
    <property type="entry name" value="ATPase_P-typ_cation-transptr_N"/>
</dbReference>
<dbReference type="Gene3D" id="3.40.50.1000">
    <property type="entry name" value="HAD superfamily/HAD-like"/>
    <property type="match status" value="1"/>
</dbReference>
<feature type="transmembrane region" description="Helical" evidence="19">
    <location>
        <begin position="268"/>
        <end position="289"/>
    </location>
</feature>
<comment type="catalytic activity">
    <reaction evidence="17">
        <text>Mg(2+)(out) + ATP + H2O = Mg(2+)(in) + ADP + phosphate + H(+)</text>
        <dbReference type="Rhea" id="RHEA:10260"/>
        <dbReference type="ChEBI" id="CHEBI:15377"/>
        <dbReference type="ChEBI" id="CHEBI:15378"/>
        <dbReference type="ChEBI" id="CHEBI:18420"/>
        <dbReference type="ChEBI" id="CHEBI:30616"/>
        <dbReference type="ChEBI" id="CHEBI:43474"/>
        <dbReference type="ChEBI" id="CHEBI:456216"/>
        <dbReference type="EC" id="7.2.2.14"/>
    </reaction>
</comment>
<accession>A0A9D1P444</accession>
<evidence type="ECO:0000256" key="11">
    <source>
        <dbReference type="ARBA" id="ARBA00022840"/>
    </source>
</evidence>
<keyword evidence="7" id="KW-0997">Cell inner membrane</keyword>
<gene>
    <name evidence="21" type="primary">mgtA</name>
    <name evidence="21" type="ORF">IAB71_07330</name>
</gene>
<feature type="region of interest" description="Disordered" evidence="18">
    <location>
        <begin position="197"/>
        <end position="218"/>
    </location>
</feature>
<dbReference type="PRINTS" id="PR01836">
    <property type="entry name" value="MGATPASE"/>
</dbReference>
<evidence type="ECO:0000256" key="6">
    <source>
        <dbReference type="ARBA" id="ARBA00022475"/>
    </source>
</evidence>
<dbReference type="InterPro" id="IPR023298">
    <property type="entry name" value="ATPase_P-typ_TM_dom_sf"/>
</dbReference>
<feature type="transmembrane region" description="Helical" evidence="19">
    <location>
        <begin position="855"/>
        <end position="879"/>
    </location>
</feature>
<dbReference type="AlphaFoldDB" id="A0A9D1P444"/>
<feature type="domain" description="Cation-transporting P-type ATPase N-terminal" evidence="20">
    <location>
        <begin position="25"/>
        <end position="98"/>
    </location>
</feature>
<feature type="transmembrane region" description="Helical" evidence="19">
    <location>
        <begin position="690"/>
        <end position="707"/>
    </location>
</feature>
<dbReference type="Pfam" id="PF00122">
    <property type="entry name" value="E1-E2_ATPase"/>
    <property type="match status" value="1"/>
</dbReference>
<dbReference type="NCBIfam" id="TIGR01494">
    <property type="entry name" value="ATPase_P-type"/>
    <property type="match status" value="2"/>
</dbReference>
<dbReference type="Gene3D" id="3.40.1110.10">
    <property type="entry name" value="Calcium-transporting ATPase, cytoplasmic domain N"/>
    <property type="match status" value="1"/>
</dbReference>
<dbReference type="SFLD" id="SFLDG00002">
    <property type="entry name" value="C1.7:_P-type_atpase_like"/>
    <property type="match status" value="1"/>
</dbReference>
<dbReference type="NCBIfam" id="TIGR01524">
    <property type="entry name" value="ATPase-IIIB_Mg"/>
    <property type="match status" value="1"/>
</dbReference>
<evidence type="ECO:0000313" key="22">
    <source>
        <dbReference type="Proteomes" id="UP000824169"/>
    </source>
</evidence>
<evidence type="ECO:0000256" key="17">
    <source>
        <dbReference type="ARBA" id="ARBA00047295"/>
    </source>
</evidence>
<dbReference type="GO" id="GO:0016887">
    <property type="term" value="F:ATP hydrolysis activity"/>
    <property type="evidence" value="ECO:0007669"/>
    <property type="project" value="InterPro"/>
</dbReference>
<comment type="similarity">
    <text evidence="3">Belongs to the cation transport ATPase (P-type) (TC 3.A.3) family. Type IIIB subfamily.</text>
</comment>
<name>A0A9D1P444_9FIRM</name>
<keyword evidence="8" id="KW-0597">Phosphoprotein</keyword>
<comment type="subcellular location">
    <subcellularLocation>
        <location evidence="2">Cell inner membrane</location>
        <topology evidence="2">Multi-pass membrane protein</topology>
    </subcellularLocation>
</comment>
<dbReference type="NCBIfam" id="NF011702">
    <property type="entry name" value="PRK15122.1"/>
    <property type="match status" value="1"/>
</dbReference>
<dbReference type="EMBL" id="DVOO01000020">
    <property type="protein sequence ID" value="HIV25580.1"/>
    <property type="molecule type" value="Genomic_DNA"/>
</dbReference>
<organism evidence="21 22">
    <name type="scientific">Candidatus Scatomonas pullistercoris</name>
    <dbReference type="NCBI Taxonomy" id="2840920"/>
    <lineage>
        <taxon>Bacteria</taxon>
        <taxon>Bacillati</taxon>
        <taxon>Bacillota</taxon>
        <taxon>Clostridia</taxon>
        <taxon>Lachnospirales</taxon>
        <taxon>Lachnospiraceae</taxon>
        <taxon>Lachnospiraceae incertae sedis</taxon>
        <taxon>Candidatus Scatomonas</taxon>
    </lineage>
</organism>
<dbReference type="InterPro" id="IPR006068">
    <property type="entry name" value="ATPase_P-typ_cation-transptr_C"/>
</dbReference>
<dbReference type="GO" id="GO:0005524">
    <property type="term" value="F:ATP binding"/>
    <property type="evidence" value="ECO:0007669"/>
    <property type="project" value="UniProtKB-KW"/>
</dbReference>
<dbReference type="InterPro" id="IPR023214">
    <property type="entry name" value="HAD_sf"/>
</dbReference>
<dbReference type="Pfam" id="PF13246">
    <property type="entry name" value="Cation_ATPase"/>
    <property type="match status" value="1"/>
</dbReference>
<keyword evidence="14 19" id="KW-1133">Transmembrane helix</keyword>
<evidence type="ECO:0000313" key="21">
    <source>
        <dbReference type="EMBL" id="HIV25580.1"/>
    </source>
</evidence>
<evidence type="ECO:0000256" key="2">
    <source>
        <dbReference type="ARBA" id="ARBA00004429"/>
    </source>
</evidence>
<dbReference type="SUPFAM" id="SSF56784">
    <property type="entry name" value="HAD-like"/>
    <property type="match status" value="1"/>
</dbReference>
<feature type="transmembrane region" description="Helical" evidence="19">
    <location>
        <begin position="301"/>
        <end position="325"/>
    </location>
</feature>
<dbReference type="PROSITE" id="PS00154">
    <property type="entry name" value="ATPASE_E1_E2"/>
    <property type="match status" value="1"/>
</dbReference>
<dbReference type="InterPro" id="IPR059000">
    <property type="entry name" value="ATPase_P-type_domA"/>
</dbReference>
<evidence type="ECO:0000256" key="7">
    <source>
        <dbReference type="ARBA" id="ARBA00022519"/>
    </source>
</evidence>
<dbReference type="PANTHER" id="PTHR42861">
    <property type="entry name" value="CALCIUM-TRANSPORTING ATPASE"/>
    <property type="match status" value="1"/>
</dbReference>
<dbReference type="GO" id="GO:0015444">
    <property type="term" value="F:P-type magnesium transporter activity"/>
    <property type="evidence" value="ECO:0007669"/>
    <property type="project" value="UniProtKB-EC"/>
</dbReference>
<dbReference type="CDD" id="cd02077">
    <property type="entry name" value="P-type_ATPase_Mg"/>
    <property type="match status" value="1"/>
</dbReference>
<proteinExistence type="inferred from homology"/>